<proteinExistence type="predicted"/>
<accession>A0AAN8TBZ1</accession>
<evidence type="ECO:0000313" key="2">
    <source>
        <dbReference type="Proteomes" id="UP001371456"/>
    </source>
</evidence>
<organism evidence="1 2">
    <name type="scientific">Solanum bulbocastanum</name>
    <name type="common">Wild potato</name>
    <dbReference type="NCBI Taxonomy" id="147425"/>
    <lineage>
        <taxon>Eukaryota</taxon>
        <taxon>Viridiplantae</taxon>
        <taxon>Streptophyta</taxon>
        <taxon>Embryophyta</taxon>
        <taxon>Tracheophyta</taxon>
        <taxon>Spermatophyta</taxon>
        <taxon>Magnoliopsida</taxon>
        <taxon>eudicotyledons</taxon>
        <taxon>Gunneridae</taxon>
        <taxon>Pentapetalae</taxon>
        <taxon>asterids</taxon>
        <taxon>lamiids</taxon>
        <taxon>Solanales</taxon>
        <taxon>Solanaceae</taxon>
        <taxon>Solanoideae</taxon>
        <taxon>Solaneae</taxon>
        <taxon>Solanum</taxon>
    </lineage>
</organism>
<keyword evidence="2" id="KW-1185">Reference proteome</keyword>
<protein>
    <submittedName>
        <fullName evidence="1">Uncharacterized protein</fullName>
    </submittedName>
</protein>
<reference evidence="1 2" key="1">
    <citation type="submission" date="2024-02" db="EMBL/GenBank/DDBJ databases">
        <title>de novo genome assembly of Solanum bulbocastanum strain 11H21.</title>
        <authorList>
            <person name="Hosaka A.J."/>
        </authorList>
    </citation>
    <scope>NUCLEOTIDE SEQUENCE [LARGE SCALE GENOMIC DNA]</scope>
    <source>
        <tissue evidence="1">Young leaves</tissue>
    </source>
</reference>
<gene>
    <name evidence="1" type="ORF">RDI58_017238</name>
</gene>
<sequence>MSLLNGYTHLTSLNLVCIHQLKLLIYNSEYVRKIVASIHVTLNWHMFQIAIFTRTVSLQNTCSGRLQLIKARLWSSDLLGPDFRTTQEDHEADQCRGTKGHASDLLEQSCNPETFMGYSRNIVHCVAGSAKEAWVGVHRATGSWTEVVQWMSNWAKKKFGTGAILSCIFAMLVPLSGGTETESGFKEGYNADRVL</sequence>
<dbReference type="Proteomes" id="UP001371456">
    <property type="component" value="Unassembled WGS sequence"/>
</dbReference>
<dbReference type="EMBL" id="JBANQN010000007">
    <property type="protein sequence ID" value="KAK6783784.1"/>
    <property type="molecule type" value="Genomic_DNA"/>
</dbReference>
<name>A0AAN8TBZ1_SOLBU</name>
<dbReference type="AlphaFoldDB" id="A0AAN8TBZ1"/>
<comment type="caution">
    <text evidence="1">The sequence shown here is derived from an EMBL/GenBank/DDBJ whole genome shotgun (WGS) entry which is preliminary data.</text>
</comment>
<evidence type="ECO:0000313" key="1">
    <source>
        <dbReference type="EMBL" id="KAK6783784.1"/>
    </source>
</evidence>